<proteinExistence type="predicted"/>
<reference evidence="3" key="1">
    <citation type="submission" date="2018-05" db="EMBL/GenBank/DDBJ databases">
        <authorList>
            <person name="Lanie J.A."/>
            <person name="Ng W.-L."/>
            <person name="Kazmierczak K.M."/>
            <person name="Andrzejewski T.M."/>
            <person name="Davidsen T.M."/>
            <person name="Wayne K.J."/>
            <person name="Tettelin H."/>
            <person name="Glass J.I."/>
            <person name="Rusch D."/>
            <person name="Podicherti R."/>
            <person name="Tsui H.-C.T."/>
            <person name="Winkler M.E."/>
        </authorList>
    </citation>
    <scope>NUCLEOTIDE SEQUENCE</scope>
</reference>
<feature type="non-terminal residue" evidence="3">
    <location>
        <position position="340"/>
    </location>
</feature>
<keyword evidence="1" id="KW-1133">Transmembrane helix</keyword>
<organism evidence="3">
    <name type="scientific">marine metagenome</name>
    <dbReference type="NCBI Taxonomy" id="408172"/>
    <lineage>
        <taxon>unclassified sequences</taxon>
        <taxon>metagenomes</taxon>
        <taxon>ecological metagenomes</taxon>
    </lineage>
</organism>
<evidence type="ECO:0000313" key="3">
    <source>
        <dbReference type="EMBL" id="SVC61011.1"/>
    </source>
</evidence>
<dbReference type="Pfam" id="PF05226">
    <property type="entry name" value="CHASE2"/>
    <property type="match status" value="1"/>
</dbReference>
<feature type="domain" description="CHASE2" evidence="2">
    <location>
        <begin position="34"/>
        <end position="340"/>
    </location>
</feature>
<keyword evidence="1" id="KW-0472">Membrane</keyword>
<keyword evidence="1" id="KW-0812">Transmembrane</keyword>
<gene>
    <name evidence="3" type="ORF">METZ01_LOCUS313865</name>
</gene>
<accession>A0A382NN30</accession>
<protein>
    <recommendedName>
        <fullName evidence="2">CHASE2 domain-containing protein</fullName>
    </recommendedName>
</protein>
<dbReference type="InterPro" id="IPR007890">
    <property type="entry name" value="CHASE2"/>
</dbReference>
<evidence type="ECO:0000259" key="2">
    <source>
        <dbReference type="Pfam" id="PF05226"/>
    </source>
</evidence>
<feature type="transmembrane region" description="Helical" evidence="1">
    <location>
        <begin position="12"/>
        <end position="34"/>
    </location>
</feature>
<dbReference type="EMBL" id="UINC01100729">
    <property type="protein sequence ID" value="SVC61011.1"/>
    <property type="molecule type" value="Genomic_DNA"/>
</dbReference>
<dbReference type="AlphaFoldDB" id="A0A382NN30"/>
<name>A0A382NN30_9ZZZZ</name>
<evidence type="ECO:0000256" key="1">
    <source>
        <dbReference type="SAM" id="Phobius"/>
    </source>
</evidence>
<sequence>MLIDILKRTSTGACIGLIVGLFVSICTQIDGFFLSDLLDRYEFRSYDARMEERVKDVPEQSIDDIVIVDIDQLSIAPQEEGGLGRYRDWPYAYHGTLIDVISSGQPKAILFDIIFDLEDTSDFDLIRKLHKRNMSGEDYLLNITDQYLASHDPEKFFNSTAQSGKVHHSIVFENEDTLMFLYPMEAEPEGFDFEKHIIHIPKDDAVRLPRNTRIGNMPASLLNAGSGVGSPNFPQDMDGLARRAPTAIYFEGPEHVYPSLAMSATMDILNIPKDGLKYDFENNVLELKDESGKIVRKIPIDDQGMMLVTYQGYFKTFYYLPYVYCTNPELLPPEYWKDKV</sequence>